<protein>
    <submittedName>
        <fullName evidence="2">Uncharacterized protein</fullName>
    </submittedName>
</protein>
<reference evidence="2" key="1">
    <citation type="submission" date="2022-11" db="UniProtKB">
        <authorList>
            <consortium name="WormBaseParasite"/>
        </authorList>
    </citation>
    <scope>IDENTIFICATION</scope>
</reference>
<evidence type="ECO:0000313" key="1">
    <source>
        <dbReference type="Proteomes" id="UP000887566"/>
    </source>
</evidence>
<dbReference type="AlphaFoldDB" id="A0A914VCW1"/>
<proteinExistence type="predicted"/>
<evidence type="ECO:0000313" key="2">
    <source>
        <dbReference type="WBParaSite" id="PSAMB.scaffold1835size27491.g15121.t1"/>
    </source>
</evidence>
<name>A0A914VCW1_9BILA</name>
<accession>A0A914VCW1</accession>
<organism evidence="1 2">
    <name type="scientific">Plectus sambesii</name>
    <dbReference type="NCBI Taxonomy" id="2011161"/>
    <lineage>
        <taxon>Eukaryota</taxon>
        <taxon>Metazoa</taxon>
        <taxon>Ecdysozoa</taxon>
        <taxon>Nematoda</taxon>
        <taxon>Chromadorea</taxon>
        <taxon>Plectida</taxon>
        <taxon>Plectina</taxon>
        <taxon>Plectoidea</taxon>
        <taxon>Plectidae</taxon>
        <taxon>Plectus</taxon>
    </lineage>
</organism>
<dbReference type="Proteomes" id="UP000887566">
    <property type="component" value="Unplaced"/>
</dbReference>
<dbReference type="WBParaSite" id="PSAMB.scaffold1835size27491.g15121.t1">
    <property type="protein sequence ID" value="PSAMB.scaffold1835size27491.g15121.t1"/>
    <property type="gene ID" value="PSAMB.scaffold1835size27491.g15121"/>
</dbReference>
<sequence length="127" mass="14734">MDDDEASLINTNSRSKYATTLEHLRSLELPEDNEVNLWNSRVWNRLTFDGFSSVGMIAALLWPAWTESSDYDPTQEMAPYDDVPNWDAKGWHRVVRGTMMWSFTDPFPINTLKWAMVGGDYQAQWLL</sequence>
<keyword evidence="1" id="KW-1185">Reference proteome</keyword>